<dbReference type="InterPro" id="IPR004101">
    <property type="entry name" value="Mur_ligase_C"/>
</dbReference>
<comment type="similarity">
    <text evidence="7">Belongs to the MurCDEF family.</text>
</comment>
<dbReference type="InterPro" id="IPR005762">
    <property type="entry name" value="MurD"/>
</dbReference>
<dbReference type="EC" id="6.3.2.9" evidence="7 8"/>
<evidence type="ECO:0000256" key="2">
    <source>
        <dbReference type="ARBA" id="ARBA00004752"/>
    </source>
</evidence>
<dbReference type="UniPathway" id="UPA00219"/>
<protein>
    <recommendedName>
        <fullName evidence="7 8">UDP-N-acetylmuramoylalanine--D-glutamate ligase</fullName>
        <ecNumber evidence="7 8">6.3.2.9</ecNumber>
    </recommendedName>
    <alternativeName>
        <fullName evidence="7">D-glutamic acid-adding enzyme</fullName>
    </alternativeName>
    <alternativeName>
        <fullName evidence="7">UDP-N-acetylmuramoyl-L-alanyl-D-glutamate synthetase</fullName>
    </alternativeName>
</protein>
<dbReference type="Pfam" id="PF08245">
    <property type="entry name" value="Mur_ligase_M"/>
    <property type="match status" value="1"/>
</dbReference>
<dbReference type="GO" id="GO:0051301">
    <property type="term" value="P:cell division"/>
    <property type="evidence" value="ECO:0007669"/>
    <property type="project" value="UniProtKB-KW"/>
</dbReference>
<name>A0A1F4S6A4_UNCSA</name>
<evidence type="ECO:0000256" key="4">
    <source>
        <dbReference type="ARBA" id="ARBA00022598"/>
    </source>
</evidence>
<dbReference type="GO" id="GO:0005524">
    <property type="term" value="F:ATP binding"/>
    <property type="evidence" value="ECO:0007669"/>
    <property type="project" value="UniProtKB-UniRule"/>
</dbReference>
<keyword evidence="4 7" id="KW-0436">Ligase</keyword>
<evidence type="ECO:0000256" key="1">
    <source>
        <dbReference type="ARBA" id="ARBA00004496"/>
    </source>
</evidence>
<dbReference type="NCBIfam" id="TIGR01087">
    <property type="entry name" value="murD"/>
    <property type="match status" value="1"/>
</dbReference>
<evidence type="ECO:0000313" key="12">
    <source>
        <dbReference type="Proteomes" id="UP000177905"/>
    </source>
</evidence>
<evidence type="ECO:0000256" key="6">
    <source>
        <dbReference type="ARBA" id="ARBA00022840"/>
    </source>
</evidence>
<gene>
    <name evidence="7" type="primary">murD</name>
    <name evidence="11" type="ORF">A2290_06945</name>
</gene>
<evidence type="ECO:0000256" key="5">
    <source>
        <dbReference type="ARBA" id="ARBA00022741"/>
    </source>
</evidence>
<dbReference type="Gene3D" id="3.40.50.720">
    <property type="entry name" value="NAD(P)-binding Rossmann-like Domain"/>
    <property type="match status" value="1"/>
</dbReference>
<dbReference type="SUPFAM" id="SSF53244">
    <property type="entry name" value="MurD-like peptide ligases, peptide-binding domain"/>
    <property type="match status" value="1"/>
</dbReference>
<keyword evidence="7 8" id="KW-0132">Cell division</keyword>
<dbReference type="Pfam" id="PF21799">
    <property type="entry name" value="MurD-like_N"/>
    <property type="match status" value="1"/>
</dbReference>
<dbReference type="PANTHER" id="PTHR43692">
    <property type="entry name" value="UDP-N-ACETYLMURAMOYLALANINE--D-GLUTAMATE LIGASE"/>
    <property type="match status" value="1"/>
</dbReference>
<reference evidence="11 12" key="1">
    <citation type="journal article" date="2016" name="Nat. Commun.">
        <title>Thousands of microbial genomes shed light on interconnected biogeochemical processes in an aquifer system.</title>
        <authorList>
            <person name="Anantharaman K."/>
            <person name="Brown C.T."/>
            <person name="Hug L.A."/>
            <person name="Sharon I."/>
            <person name="Castelle C.J."/>
            <person name="Probst A.J."/>
            <person name="Thomas B.C."/>
            <person name="Singh A."/>
            <person name="Wilkins M.J."/>
            <person name="Karaoz U."/>
            <person name="Brodie E.L."/>
            <person name="Williams K.H."/>
            <person name="Hubbard S.S."/>
            <person name="Banfield J.F."/>
        </authorList>
    </citation>
    <scope>NUCLEOTIDE SEQUENCE [LARGE SCALE GENOMIC DNA]</scope>
</reference>
<feature type="binding site" evidence="7">
    <location>
        <begin position="124"/>
        <end position="130"/>
    </location>
    <ligand>
        <name>ATP</name>
        <dbReference type="ChEBI" id="CHEBI:30616"/>
    </ligand>
</feature>
<evidence type="ECO:0000259" key="9">
    <source>
        <dbReference type="Pfam" id="PF02875"/>
    </source>
</evidence>
<dbReference type="GO" id="GO:0071555">
    <property type="term" value="P:cell wall organization"/>
    <property type="evidence" value="ECO:0007669"/>
    <property type="project" value="UniProtKB-KW"/>
</dbReference>
<keyword evidence="7 8" id="KW-0961">Cell wall biogenesis/degradation</keyword>
<dbReference type="Pfam" id="PF02875">
    <property type="entry name" value="Mur_ligase_C"/>
    <property type="match status" value="1"/>
</dbReference>
<dbReference type="GO" id="GO:0008764">
    <property type="term" value="F:UDP-N-acetylmuramoylalanine-D-glutamate ligase activity"/>
    <property type="evidence" value="ECO:0007669"/>
    <property type="project" value="UniProtKB-UniRule"/>
</dbReference>
<dbReference type="HAMAP" id="MF_00639">
    <property type="entry name" value="MurD"/>
    <property type="match status" value="1"/>
</dbReference>
<dbReference type="InterPro" id="IPR036615">
    <property type="entry name" value="Mur_ligase_C_dom_sf"/>
</dbReference>
<feature type="domain" description="Mur ligase C-terminal" evidence="9">
    <location>
        <begin position="302"/>
        <end position="419"/>
    </location>
</feature>
<evidence type="ECO:0000259" key="10">
    <source>
        <dbReference type="Pfam" id="PF08245"/>
    </source>
</evidence>
<keyword evidence="5 7" id="KW-0547">Nucleotide-binding</keyword>
<accession>A0A1F4S6A4</accession>
<proteinExistence type="inferred from homology"/>
<comment type="pathway">
    <text evidence="2 7 8">Cell wall biogenesis; peptidoglycan biosynthesis.</text>
</comment>
<dbReference type="Proteomes" id="UP000177905">
    <property type="component" value="Unassembled WGS sequence"/>
</dbReference>
<keyword evidence="7 8" id="KW-0131">Cell cycle</keyword>
<dbReference type="SUPFAM" id="SSF51984">
    <property type="entry name" value="MurCD N-terminal domain"/>
    <property type="match status" value="1"/>
</dbReference>
<dbReference type="AlphaFoldDB" id="A0A1F4S6A4"/>
<evidence type="ECO:0000256" key="7">
    <source>
        <dbReference type="HAMAP-Rule" id="MF_00639"/>
    </source>
</evidence>
<evidence type="ECO:0000256" key="8">
    <source>
        <dbReference type="RuleBase" id="RU003664"/>
    </source>
</evidence>
<evidence type="ECO:0000256" key="3">
    <source>
        <dbReference type="ARBA" id="ARBA00022490"/>
    </source>
</evidence>
<keyword evidence="7 8" id="KW-0573">Peptidoglycan synthesis</keyword>
<dbReference type="Gene3D" id="3.40.1190.10">
    <property type="entry name" value="Mur-like, catalytic domain"/>
    <property type="match status" value="1"/>
</dbReference>
<dbReference type="GO" id="GO:0005737">
    <property type="term" value="C:cytoplasm"/>
    <property type="evidence" value="ECO:0007669"/>
    <property type="project" value="UniProtKB-SubCell"/>
</dbReference>
<comment type="catalytic activity">
    <reaction evidence="7 8">
        <text>UDP-N-acetyl-alpha-D-muramoyl-L-alanine + D-glutamate + ATP = UDP-N-acetyl-alpha-D-muramoyl-L-alanyl-D-glutamate + ADP + phosphate + H(+)</text>
        <dbReference type="Rhea" id="RHEA:16429"/>
        <dbReference type="ChEBI" id="CHEBI:15378"/>
        <dbReference type="ChEBI" id="CHEBI:29986"/>
        <dbReference type="ChEBI" id="CHEBI:30616"/>
        <dbReference type="ChEBI" id="CHEBI:43474"/>
        <dbReference type="ChEBI" id="CHEBI:83898"/>
        <dbReference type="ChEBI" id="CHEBI:83900"/>
        <dbReference type="ChEBI" id="CHEBI:456216"/>
        <dbReference type="EC" id="6.3.2.9"/>
    </reaction>
</comment>
<keyword evidence="6 7" id="KW-0067">ATP-binding</keyword>
<keyword evidence="7 8" id="KW-0133">Cell shape</keyword>
<feature type="domain" description="Mur ligase central" evidence="10">
    <location>
        <begin position="122"/>
        <end position="279"/>
    </location>
</feature>
<dbReference type="GO" id="GO:0008360">
    <property type="term" value="P:regulation of cell shape"/>
    <property type="evidence" value="ECO:0007669"/>
    <property type="project" value="UniProtKB-KW"/>
</dbReference>
<keyword evidence="3 7" id="KW-0963">Cytoplasm</keyword>
<comment type="caution">
    <text evidence="11">The sequence shown here is derived from an EMBL/GenBank/DDBJ whole genome shotgun (WGS) entry which is preliminary data.</text>
</comment>
<dbReference type="PANTHER" id="PTHR43692:SF1">
    <property type="entry name" value="UDP-N-ACETYLMURAMOYLALANINE--D-GLUTAMATE LIGASE"/>
    <property type="match status" value="1"/>
</dbReference>
<dbReference type="GO" id="GO:0009252">
    <property type="term" value="P:peptidoglycan biosynthetic process"/>
    <property type="evidence" value="ECO:0007669"/>
    <property type="project" value="UniProtKB-UniRule"/>
</dbReference>
<dbReference type="InterPro" id="IPR036565">
    <property type="entry name" value="Mur-like_cat_sf"/>
</dbReference>
<comment type="subcellular location">
    <subcellularLocation>
        <location evidence="1 7 8">Cytoplasm</location>
    </subcellularLocation>
</comment>
<dbReference type="InterPro" id="IPR013221">
    <property type="entry name" value="Mur_ligase_cen"/>
</dbReference>
<dbReference type="EMBL" id="MEUA01000016">
    <property type="protein sequence ID" value="OGC15968.1"/>
    <property type="molecule type" value="Genomic_DNA"/>
</dbReference>
<dbReference type="SUPFAM" id="SSF53623">
    <property type="entry name" value="MurD-like peptide ligases, catalytic domain"/>
    <property type="match status" value="1"/>
</dbReference>
<sequence length="442" mass="48724">MTKWEEKKITVFGLGKSGLAIVKKLYPLGSYLFVTDSKKEESIDKTVLEEFKNIAIGDLNSRLQLEVGGHTQKCIDQSDLIVLSPGVRTDIPVLQKAKELNIPIVSEIELAYRFLTKPIIAVTGTNGKTTTAILIGELLKAEGKSVVVAGNVGLPLVSIDDRNLDFVVVEISSYQLETIVSFRPWISIILNLTEDHIERHGSMEAYGTFKARIFMNQKKTDYVVYNSQDKGVCKLVQASEARLVPFIIKEMELFLGMNIADIKLRGDHNLENIAAAVTAAKIAGVSKDTIPKVLKSFSGVSHRIEFVIRKNGVDFYNDSKATNPDSTIVAIKTLDTGKKSIILLLGGRDKGTDLTAMINLIKKSVKKVILLGEATERFEKALKQSDFENIEIASDFKSAVITSFNLSKPGDIVLLSPACASFDMFSNFEERGDVFKSLVKNL</sequence>
<comment type="function">
    <text evidence="7 8">Cell wall formation. Catalyzes the addition of glutamate to the nucleotide precursor UDP-N-acetylmuramoyl-L-alanine (UMA).</text>
</comment>
<dbReference type="Gene3D" id="3.90.190.20">
    <property type="entry name" value="Mur ligase, C-terminal domain"/>
    <property type="match status" value="1"/>
</dbReference>
<evidence type="ECO:0000313" key="11">
    <source>
        <dbReference type="EMBL" id="OGC15968.1"/>
    </source>
</evidence>
<organism evidence="11 12">
    <name type="scientific">candidate division WOR-1 bacterium RIFOXYB2_FULL_36_35</name>
    <dbReference type="NCBI Taxonomy" id="1802578"/>
    <lineage>
        <taxon>Bacteria</taxon>
        <taxon>Bacillati</taxon>
        <taxon>Saganbacteria</taxon>
    </lineage>
</organism>